<sequence length="249" mass="29059">MVQSRDEAAERERRANNLRFKGVAEQQGEGVGQVVEAILKELGLVTVSKKIKESAQRLGREIEDRRRPRDILVEFAAGSKLRSHLLGKQEEARKLGFAISEDYTRAQMEEMNKIKAWERWERSLILFAPRLWFQSDEQDEEELRDHVASVIYDGLGYEAEEFDMEWIVETERLRLREPVFGKPEPIRIVFKDKNMHSSEGIMQQLGIYYLEDERCANLKMSLGVWHSEQVNDKSALQNPQPIVCTVYKF</sequence>
<evidence type="ECO:0000313" key="2">
    <source>
        <dbReference type="Proteomes" id="UP000001514"/>
    </source>
</evidence>
<keyword evidence="2" id="KW-1185">Reference proteome</keyword>
<evidence type="ECO:0000313" key="1">
    <source>
        <dbReference type="EMBL" id="EFJ21035.1"/>
    </source>
</evidence>
<dbReference type="InParanoid" id="D8S331"/>
<gene>
    <name evidence="1" type="ORF">SELMODRAFT_417634</name>
</gene>
<organism evidence="2">
    <name type="scientific">Selaginella moellendorffii</name>
    <name type="common">Spikemoss</name>
    <dbReference type="NCBI Taxonomy" id="88036"/>
    <lineage>
        <taxon>Eukaryota</taxon>
        <taxon>Viridiplantae</taxon>
        <taxon>Streptophyta</taxon>
        <taxon>Embryophyta</taxon>
        <taxon>Tracheophyta</taxon>
        <taxon>Lycopodiopsida</taxon>
        <taxon>Selaginellales</taxon>
        <taxon>Selaginellaceae</taxon>
        <taxon>Selaginella</taxon>
    </lineage>
</organism>
<protein>
    <submittedName>
        <fullName evidence="1">Uncharacterized protein</fullName>
    </submittedName>
</protein>
<dbReference type="Proteomes" id="UP000001514">
    <property type="component" value="Unassembled WGS sequence"/>
</dbReference>
<dbReference type="AlphaFoldDB" id="D8S331"/>
<name>D8S331_SELML</name>
<dbReference type="KEGG" id="smo:SELMODRAFT_417634"/>
<dbReference type="HOGENOM" id="CLU_1117288_0_0_1"/>
<reference evidence="1 2" key="1">
    <citation type="journal article" date="2011" name="Science">
        <title>The Selaginella genome identifies genetic changes associated with the evolution of vascular plants.</title>
        <authorList>
            <person name="Banks J.A."/>
            <person name="Nishiyama T."/>
            <person name="Hasebe M."/>
            <person name="Bowman J.L."/>
            <person name="Gribskov M."/>
            <person name="dePamphilis C."/>
            <person name="Albert V.A."/>
            <person name="Aono N."/>
            <person name="Aoyama T."/>
            <person name="Ambrose B.A."/>
            <person name="Ashton N.W."/>
            <person name="Axtell M.J."/>
            <person name="Barker E."/>
            <person name="Barker M.S."/>
            <person name="Bennetzen J.L."/>
            <person name="Bonawitz N.D."/>
            <person name="Chapple C."/>
            <person name="Cheng C."/>
            <person name="Correa L.G."/>
            <person name="Dacre M."/>
            <person name="DeBarry J."/>
            <person name="Dreyer I."/>
            <person name="Elias M."/>
            <person name="Engstrom E.M."/>
            <person name="Estelle M."/>
            <person name="Feng L."/>
            <person name="Finet C."/>
            <person name="Floyd S.K."/>
            <person name="Frommer W.B."/>
            <person name="Fujita T."/>
            <person name="Gramzow L."/>
            <person name="Gutensohn M."/>
            <person name="Harholt J."/>
            <person name="Hattori M."/>
            <person name="Heyl A."/>
            <person name="Hirai T."/>
            <person name="Hiwatashi Y."/>
            <person name="Ishikawa M."/>
            <person name="Iwata M."/>
            <person name="Karol K.G."/>
            <person name="Koehler B."/>
            <person name="Kolukisaoglu U."/>
            <person name="Kubo M."/>
            <person name="Kurata T."/>
            <person name="Lalonde S."/>
            <person name="Li K."/>
            <person name="Li Y."/>
            <person name="Litt A."/>
            <person name="Lyons E."/>
            <person name="Manning G."/>
            <person name="Maruyama T."/>
            <person name="Michael T.P."/>
            <person name="Mikami K."/>
            <person name="Miyazaki S."/>
            <person name="Morinaga S."/>
            <person name="Murata T."/>
            <person name="Mueller-Roeber B."/>
            <person name="Nelson D.R."/>
            <person name="Obara M."/>
            <person name="Oguri Y."/>
            <person name="Olmstead R.G."/>
            <person name="Onodera N."/>
            <person name="Petersen B.L."/>
            <person name="Pils B."/>
            <person name="Prigge M."/>
            <person name="Rensing S.A."/>
            <person name="Riano-Pachon D.M."/>
            <person name="Roberts A.W."/>
            <person name="Sato Y."/>
            <person name="Scheller H.V."/>
            <person name="Schulz B."/>
            <person name="Schulz C."/>
            <person name="Shakirov E.V."/>
            <person name="Shibagaki N."/>
            <person name="Shinohara N."/>
            <person name="Shippen D.E."/>
            <person name="Soerensen I."/>
            <person name="Sotooka R."/>
            <person name="Sugimoto N."/>
            <person name="Sugita M."/>
            <person name="Sumikawa N."/>
            <person name="Tanurdzic M."/>
            <person name="Theissen G."/>
            <person name="Ulvskov P."/>
            <person name="Wakazuki S."/>
            <person name="Weng J.K."/>
            <person name="Willats W.W."/>
            <person name="Wipf D."/>
            <person name="Wolf P.G."/>
            <person name="Yang L."/>
            <person name="Zimmer A.D."/>
            <person name="Zhu Q."/>
            <person name="Mitros T."/>
            <person name="Hellsten U."/>
            <person name="Loque D."/>
            <person name="Otillar R."/>
            <person name="Salamov A."/>
            <person name="Schmutz J."/>
            <person name="Shapiro H."/>
            <person name="Lindquist E."/>
            <person name="Lucas S."/>
            <person name="Rokhsar D."/>
            <person name="Grigoriev I.V."/>
        </authorList>
    </citation>
    <scope>NUCLEOTIDE SEQUENCE [LARGE SCALE GENOMIC DNA]</scope>
</reference>
<proteinExistence type="predicted"/>
<accession>D8S331</accession>
<dbReference type="Gramene" id="EFJ21035">
    <property type="protein sequence ID" value="EFJ21035"/>
    <property type="gene ID" value="SELMODRAFT_417634"/>
</dbReference>
<dbReference type="EMBL" id="GL377600">
    <property type="protein sequence ID" value="EFJ21035.1"/>
    <property type="molecule type" value="Genomic_DNA"/>
</dbReference>
<dbReference type="Gene3D" id="3.30.70.1820">
    <property type="entry name" value="L1 transposable element, RRM domain"/>
    <property type="match status" value="1"/>
</dbReference>